<sequence length="179" mass="20300">MSIFLLDICKEGLFRKPGNCVRMNTLRDLLIEHGPSLMIDAEVYTPYDVAGVLKEFLRELPEPLLTERHMEAHRQVLGLGRHASTPEEIARYRKKKLSALQLLMLLMPSPAQKMTLQVVRLLQRVADCPETKMTPTTLGTIFAPIFFLNRKVEASEVCSIVSLTEPAVAFMIEHAHDLF</sequence>
<dbReference type="InterPro" id="IPR000198">
    <property type="entry name" value="RhoGAP_dom"/>
</dbReference>
<dbReference type="GO" id="GO:0051056">
    <property type="term" value="P:regulation of small GTPase mediated signal transduction"/>
    <property type="evidence" value="ECO:0007669"/>
    <property type="project" value="TreeGrafter"/>
</dbReference>
<dbReference type="GO" id="GO:0005096">
    <property type="term" value="F:GTPase activator activity"/>
    <property type="evidence" value="ECO:0007669"/>
    <property type="project" value="UniProtKB-KW"/>
</dbReference>
<dbReference type="Proteomes" id="UP001497497">
    <property type="component" value="Unassembled WGS sequence"/>
</dbReference>
<name>A0AAV2HAE1_LYMST</name>
<evidence type="ECO:0000313" key="4">
    <source>
        <dbReference type="Proteomes" id="UP001497497"/>
    </source>
</evidence>
<organism evidence="3 4">
    <name type="scientific">Lymnaea stagnalis</name>
    <name type="common">Great pond snail</name>
    <name type="synonym">Helix stagnalis</name>
    <dbReference type="NCBI Taxonomy" id="6523"/>
    <lineage>
        <taxon>Eukaryota</taxon>
        <taxon>Metazoa</taxon>
        <taxon>Spiralia</taxon>
        <taxon>Lophotrochozoa</taxon>
        <taxon>Mollusca</taxon>
        <taxon>Gastropoda</taxon>
        <taxon>Heterobranchia</taxon>
        <taxon>Euthyneura</taxon>
        <taxon>Panpulmonata</taxon>
        <taxon>Hygrophila</taxon>
        <taxon>Lymnaeoidea</taxon>
        <taxon>Lymnaeidae</taxon>
        <taxon>Lymnaea</taxon>
    </lineage>
</organism>
<dbReference type="InterPro" id="IPR008936">
    <property type="entry name" value="Rho_GTPase_activation_prot"/>
</dbReference>
<feature type="domain" description="Rho-GAP" evidence="2">
    <location>
        <begin position="1"/>
        <end position="179"/>
    </location>
</feature>
<keyword evidence="1" id="KW-0343">GTPase activation</keyword>
<feature type="non-terminal residue" evidence="3">
    <location>
        <position position="179"/>
    </location>
</feature>
<dbReference type="EMBL" id="CAXITT010000075">
    <property type="protein sequence ID" value="CAL1530746.1"/>
    <property type="molecule type" value="Genomic_DNA"/>
</dbReference>
<dbReference type="Gene3D" id="1.10.555.10">
    <property type="entry name" value="Rho GTPase activation protein"/>
    <property type="match status" value="1"/>
</dbReference>
<evidence type="ECO:0000259" key="2">
    <source>
        <dbReference type="PROSITE" id="PS50238"/>
    </source>
</evidence>
<evidence type="ECO:0000256" key="1">
    <source>
        <dbReference type="ARBA" id="ARBA00022468"/>
    </source>
</evidence>
<dbReference type="PROSITE" id="PS50238">
    <property type="entry name" value="RHOGAP"/>
    <property type="match status" value="1"/>
</dbReference>
<dbReference type="PANTHER" id="PTHR14963">
    <property type="entry name" value="RHO GTPASE ACTIVATING PROTEIN 18,19-RELATED"/>
    <property type="match status" value="1"/>
</dbReference>
<dbReference type="AlphaFoldDB" id="A0AAV2HAE1"/>
<dbReference type="GO" id="GO:0005737">
    <property type="term" value="C:cytoplasm"/>
    <property type="evidence" value="ECO:0007669"/>
    <property type="project" value="TreeGrafter"/>
</dbReference>
<dbReference type="PANTHER" id="PTHR14963:SF7">
    <property type="entry name" value="RHO GTPASE-ACTIVATING PROTEIN 19"/>
    <property type="match status" value="1"/>
</dbReference>
<dbReference type="Pfam" id="PF00620">
    <property type="entry name" value="RhoGAP"/>
    <property type="match status" value="1"/>
</dbReference>
<dbReference type="SUPFAM" id="SSF48350">
    <property type="entry name" value="GTPase activation domain, GAP"/>
    <property type="match status" value="1"/>
</dbReference>
<reference evidence="3 4" key="1">
    <citation type="submission" date="2024-04" db="EMBL/GenBank/DDBJ databases">
        <authorList>
            <consortium name="Genoscope - CEA"/>
            <person name="William W."/>
        </authorList>
    </citation>
    <scope>NUCLEOTIDE SEQUENCE [LARGE SCALE GENOMIC DNA]</scope>
</reference>
<protein>
    <recommendedName>
        <fullName evidence="2">Rho-GAP domain-containing protein</fullName>
    </recommendedName>
</protein>
<keyword evidence="4" id="KW-1185">Reference proteome</keyword>
<comment type="caution">
    <text evidence="3">The sequence shown here is derived from an EMBL/GenBank/DDBJ whole genome shotgun (WGS) entry which is preliminary data.</text>
</comment>
<dbReference type="GO" id="GO:0007165">
    <property type="term" value="P:signal transduction"/>
    <property type="evidence" value="ECO:0007669"/>
    <property type="project" value="InterPro"/>
</dbReference>
<accession>A0AAV2HAE1</accession>
<dbReference type="SMART" id="SM00324">
    <property type="entry name" value="RhoGAP"/>
    <property type="match status" value="1"/>
</dbReference>
<evidence type="ECO:0000313" key="3">
    <source>
        <dbReference type="EMBL" id="CAL1530746.1"/>
    </source>
</evidence>
<gene>
    <name evidence="3" type="ORF">GSLYS_00004871001</name>
</gene>
<proteinExistence type="predicted"/>